<organism evidence="2 3">
    <name type="scientific">Nosema granulosis</name>
    <dbReference type="NCBI Taxonomy" id="83296"/>
    <lineage>
        <taxon>Eukaryota</taxon>
        <taxon>Fungi</taxon>
        <taxon>Fungi incertae sedis</taxon>
        <taxon>Microsporidia</taxon>
        <taxon>Nosematidae</taxon>
        <taxon>Nosema</taxon>
    </lineage>
</organism>
<dbReference type="SUPFAM" id="SSF53098">
    <property type="entry name" value="Ribonuclease H-like"/>
    <property type="match status" value="1"/>
</dbReference>
<dbReference type="InterPro" id="IPR050951">
    <property type="entry name" value="Retrovirus_Pol_polyprotein"/>
</dbReference>
<dbReference type="Gene3D" id="3.30.420.10">
    <property type="entry name" value="Ribonuclease H-like superfamily/Ribonuclease H"/>
    <property type="match status" value="1"/>
</dbReference>
<dbReference type="InterPro" id="IPR001584">
    <property type="entry name" value="Integrase_cat-core"/>
</dbReference>
<dbReference type="GO" id="GO:0005634">
    <property type="term" value="C:nucleus"/>
    <property type="evidence" value="ECO:0007669"/>
    <property type="project" value="UniProtKB-ARBA"/>
</dbReference>
<dbReference type="Proteomes" id="UP000740883">
    <property type="component" value="Unassembled WGS sequence"/>
</dbReference>
<dbReference type="GO" id="GO:0003676">
    <property type="term" value="F:nucleic acid binding"/>
    <property type="evidence" value="ECO:0007669"/>
    <property type="project" value="InterPro"/>
</dbReference>
<reference evidence="2 3" key="1">
    <citation type="journal article" date="2020" name="Genome Biol. Evol.">
        <title>Comparative genomics of strictly vertically transmitted, feminizing microsporidia endosymbionts of amphipod crustaceans.</title>
        <authorList>
            <person name="Cormier A."/>
            <person name="Chebbi M.A."/>
            <person name="Giraud I."/>
            <person name="Wattier R."/>
            <person name="Teixeira M."/>
            <person name="Gilbert C."/>
            <person name="Rigaud T."/>
            <person name="Cordaux R."/>
        </authorList>
    </citation>
    <scope>NUCLEOTIDE SEQUENCE [LARGE SCALE GENOMIC DNA]</scope>
    <source>
        <strain evidence="2 3">Ou3-Ou53</strain>
    </source>
</reference>
<sequence length="106" mass="12600">MFTQSGNGHFLCSKSQDFKFPKPWMLSAFYRHTESPAILQSDNGKEFINKEMHSLCERFNIVYKHSRLCHPQSNGLFARFNQTLTGYLQKYIFEEEKEKLQKEQKT</sequence>
<comment type="caution">
    <text evidence="2">The sequence shown here is derived from an EMBL/GenBank/DDBJ whole genome shotgun (WGS) entry which is preliminary data.</text>
</comment>
<dbReference type="OrthoDB" id="8067090at2759"/>
<protein>
    <submittedName>
        <fullName evidence="2">Gag-Pol polyprotein</fullName>
    </submittedName>
</protein>
<accession>A0A9P6H056</accession>
<dbReference type="AlphaFoldDB" id="A0A9P6H056"/>
<dbReference type="EMBL" id="SBJO01000022">
    <property type="protein sequence ID" value="KAF9764450.1"/>
    <property type="molecule type" value="Genomic_DNA"/>
</dbReference>
<keyword evidence="3" id="KW-1185">Reference proteome</keyword>
<dbReference type="PANTHER" id="PTHR37984">
    <property type="entry name" value="PROTEIN CBG26694"/>
    <property type="match status" value="1"/>
</dbReference>
<feature type="domain" description="Integrase catalytic" evidence="1">
    <location>
        <begin position="25"/>
        <end position="106"/>
    </location>
</feature>
<dbReference type="GO" id="GO:0015074">
    <property type="term" value="P:DNA integration"/>
    <property type="evidence" value="ECO:0007669"/>
    <property type="project" value="InterPro"/>
</dbReference>
<dbReference type="PANTHER" id="PTHR37984:SF5">
    <property type="entry name" value="PROTEIN NYNRIN-LIKE"/>
    <property type="match status" value="1"/>
</dbReference>
<dbReference type="PROSITE" id="PS50994">
    <property type="entry name" value="INTEGRASE"/>
    <property type="match status" value="1"/>
</dbReference>
<evidence type="ECO:0000259" key="1">
    <source>
        <dbReference type="PROSITE" id="PS50994"/>
    </source>
</evidence>
<evidence type="ECO:0000313" key="3">
    <source>
        <dbReference type="Proteomes" id="UP000740883"/>
    </source>
</evidence>
<name>A0A9P6H056_9MICR</name>
<dbReference type="InterPro" id="IPR012337">
    <property type="entry name" value="RNaseH-like_sf"/>
</dbReference>
<proteinExistence type="predicted"/>
<evidence type="ECO:0000313" key="2">
    <source>
        <dbReference type="EMBL" id="KAF9764450.1"/>
    </source>
</evidence>
<dbReference type="InterPro" id="IPR036397">
    <property type="entry name" value="RNaseH_sf"/>
</dbReference>
<gene>
    <name evidence="2" type="primary">pol_171</name>
    <name evidence="2" type="ORF">NGRA_0551</name>
</gene>